<feature type="domain" description="HTH iclR-type" evidence="4">
    <location>
        <begin position="2"/>
        <end position="61"/>
    </location>
</feature>
<sequence>MSQSVGRALDLLDLVSSGVATLDAMAAEIGVHKSTVLRLLQTMEQRGYVGRDSNHRYHIGRTVFALASAAQESQDVRATAAPHLRALAAETGQTVHLATYADGVVTYIDKMESRQPLRMYSRVGLPAALHATAVGKVLLSALDPAERQSIAAGVPYERYTDRTIAGPDELLAEVARTAGRGWAEDHEEHETFMNCVGAPVFGPDGRIAAAVSLSVPNVVLPYADVLGLLPALLDTTARISAELGAHPDDLPQPVLPPSDLPR</sequence>
<dbReference type="GO" id="GO:0045892">
    <property type="term" value="P:negative regulation of DNA-templated transcription"/>
    <property type="evidence" value="ECO:0007669"/>
    <property type="project" value="TreeGrafter"/>
</dbReference>
<evidence type="ECO:0000259" key="5">
    <source>
        <dbReference type="PROSITE" id="PS51078"/>
    </source>
</evidence>
<dbReference type="InterPro" id="IPR005471">
    <property type="entry name" value="Tscrpt_reg_IclR_N"/>
</dbReference>
<accession>A0A1E2SMY4</accession>
<dbReference type="AlphaFoldDB" id="A0A1E2SMY4"/>
<dbReference type="SUPFAM" id="SSF46785">
    <property type="entry name" value="Winged helix' DNA-binding domain"/>
    <property type="match status" value="1"/>
</dbReference>
<name>A0A1E2SMY4_LEIXY</name>
<dbReference type="InterPro" id="IPR036388">
    <property type="entry name" value="WH-like_DNA-bd_sf"/>
</dbReference>
<dbReference type="SMART" id="SM00346">
    <property type="entry name" value="HTH_ICLR"/>
    <property type="match status" value="1"/>
</dbReference>
<dbReference type="GO" id="GO:0003677">
    <property type="term" value="F:DNA binding"/>
    <property type="evidence" value="ECO:0007669"/>
    <property type="project" value="UniProtKB-KW"/>
</dbReference>
<evidence type="ECO:0000256" key="3">
    <source>
        <dbReference type="ARBA" id="ARBA00023163"/>
    </source>
</evidence>
<dbReference type="InterPro" id="IPR050707">
    <property type="entry name" value="HTH_MetabolicPath_Reg"/>
</dbReference>
<keyword evidence="2" id="KW-0238">DNA-binding</keyword>
<feature type="domain" description="IclR-ED" evidence="5">
    <location>
        <begin position="62"/>
        <end position="245"/>
    </location>
</feature>
<dbReference type="Pfam" id="PF09339">
    <property type="entry name" value="HTH_IclR"/>
    <property type="match status" value="1"/>
</dbReference>
<protein>
    <submittedName>
        <fullName evidence="6">IclR family transcriptional regulator</fullName>
    </submittedName>
</protein>
<dbReference type="Gene3D" id="3.30.450.40">
    <property type="match status" value="1"/>
</dbReference>
<keyword evidence="3" id="KW-0804">Transcription</keyword>
<evidence type="ECO:0000313" key="7">
    <source>
        <dbReference type="Proteomes" id="UP000094426"/>
    </source>
</evidence>
<proteinExistence type="predicted"/>
<dbReference type="InterPro" id="IPR036390">
    <property type="entry name" value="WH_DNA-bd_sf"/>
</dbReference>
<keyword evidence="1" id="KW-0805">Transcription regulation</keyword>
<evidence type="ECO:0000313" key="6">
    <source>
        <dbReference type="EMBL" id="ODA90974.1"/>
    </source>
</evidence>
<dbReference type="InterPro" id="IPR014757">
    <property type="entry name" value="Tscrpt_reg_IclR_C"/>
</dbReference>
<dbReference type="Pfam" id="PF01614">
    <property type="entry name" value="IclR_C"/>
    <property type="match status" value="1"/>
</dbReference>
<dbReference type="PROSITE" id="PS51078">
    <property type="entry name" value="ICLR_ED"/>
    <property type="match status" value="1"/>
</dbReference>
<evidence type="ECO:0000259" key="4">
    <source>
        <dbReference type="PROSITE" id="PS51077"/>
    </source>
</evidence>
<dbReference type="PROSITE" id="PS51077">
    <property type="entry name" value="HTH_ICLR"/>
    <property type="match status" value="1"/>
</dbReference>
<dbReference type="SUPFAM" id="SSF55781">
    <property type="entry name" value="GAF domain-like"/>
    <property type="match status" value="1"/>
</dbReference>
<dbReference type="PANTHER" id="PTHR30136:SF24">
    <property type="entry name" value="HTH-TYPE TRANSCRIPTIONAL REPRESSOR ALLR"/>
    <property type="match status" value="1"/>
</dbReference>
<dbReference type="Gene3D" id="1.10.10.10">
    <property type="entry name" value="Winged helix-like DNA-binding domain superfamily/Winged helix DNA-binding domain"/>
    <property type="match status" value="1"/>
</dbReference>
<dbReference type="OrthoDB" id="4068713at2"/>
<dbReference type="EMBL" id="LNZG01000004">
    <property type="protein sequence ID" value="ODA90974.1"/>
    <property type="molecule type" value="Genomic_DNA"/>
</dbReference>
<dbReference type="RefSeq" id="WP_011185160.1">
    <property type="nucleotide sequence ID" value="NZ_LNZG01000004.1"/>
</dbReference>
<dbReference type="Proteomes" id="UP000094426">
    <property type="component" value="Unassembled WGS sequence"/>
</dbReference>
<dbReference type="PANTHER" id="PTHR30136">
    <property type="entry name" value="HELIX-TURN-HELIX TRANSCRIPTIONAL REGULATOR, ICLR FAMILY"/>
    <property type="match status" value="1"/>
</dbReference>
<organism evidence="6 7">
    <name type="scientific">Leifsonia xyli subsp. xyli</name>
    <dbReference type="NCBI Taxonomy" id="59736"/>
    <lineage>
        <taxon>Bacteria</taxon>
        <taxon>Bacillati</taxon>
        <taxon>Actinomycetota</taxon>
        <taxon>Actinomycetes</taxon>
        <taxon>Micrococcales</taxon>
        <taxon>Microbacteriaceae</taxon>
        <taxon>Leifsonia</taxon>
    </lineage>
</organism>
<dbReference type="OMA" id="RYPVRMY"/>
<gene>
    <name evidence="6" type="ORF">ATY41_07865</name>
</gene>
<evidence type="ECO:0000256" key="2">
    <source>
        <dbReference type="ARBA" id="ARBA00023125"/>
    </source>
</evidence>
<evidence type="ECO:0000256" key="1">
    <source>
        <dbReference type="ARBA" id="ARBA00023015"/>
    </source>
</evidence>
<dbReference type="GO" id="GO:0003700">
    <property type="term" value="F:DNA-binding transcription factor activity"/>
    <property type="evidence" value="ECO:0007669"/>
    <property type="project" value="TreeGrafter"/>
</dbReference>
<reference evidence="6 7" key="1">
    <citation type="submission" date="2015-11" db="EMBL/GenBank/DDBJ databases">
        <authorList>
            <person name="Zhang Y."/>
            <person name="Guo Z."/>
        </authorList>
    </citation>
    <scope>NUCLEOTIDE SEQUENCE [LARGE SCALE GENOMIC DNA]</scope>
    <source>
        <strain evidence="7">gdw1</strain>
    </source>
</reference>
<dbReference type="InterPro" id="IPR029016">
    <property type="entry name" value="GAF-like_dom_sf"/>
</dbReference>
<comment type="caution">
    <text evidence="6">The sequence shown here is derived from an EMBL/GenBank/DDBJ whole genome shotgun (WGS) entry which is preliminary data.</text>
</comment>